<name>A0ABV8W7P9_9FLAO</name>
<evidence type="ECO:0000256" key="2">
    <source>
        <dbReference type="ARBA" id="ARBA00022737"/>
    </source>
</evidence>
<keyword evidence="1" id="KW-0433">Leucine-rich repeat</keyword>
<protein>
    <submittedName>
        <fullName evidence="4">COR domain-containing protein</fullName>
    </submittedName>
</protein>
<dbReference type="PROSITE" id="PS50104">
    <property type="entry name" value="TIR"/>
    <property type="match status" value="1"/>
</dbReference>
<dbReference type="InterPro" id="IPR032171">
    <property type="entry name" value="COR-A"/>
</dbReference>
<dbReference type="Pfam" id="PF13676">
    <property type="entry name" value="TIR_2"/>
    <property type="match status" value="1"/>
</dbReference>
<accession>A0ABV8W7P9</accession>
<dbReference type="PROSITE" id="PS51450">
    <property type="entry name" value="LRR"/>
    <property type="match status" value="3"/>
</dbReference>
<proteinExistence type="predicted"/>
<dbReference type="SMART" id="SM00255">
    <property type="entry name" value="TIR"/>
    <property type="match status" value="1"/>
</dbReference>
<organism evidence="4 5">
    <name type="scientific">Flavobacterium quisquiliarum</name>
    <dbReference type="NCBI Taxonomy" id="1834436"/>
    <lineage>
        <taxon>Bacteria</taxon>
        <taxon>Pseudomonadati</taxon>
        <taxon>Bacteroidota</taxon>
        <taxon>Flavobacteriia</taxon>
        <taxon>Flavobacteriales</taxon>
        <taxon>Flavobacteriaceae</taxon>
        <taxon>Flavobacterium</taxon>
    </lineage>
</organism>
<dbReference type="Proteomes" id="UP001595719">
    <property type="component" value="Unassembled WGS sequence"/>
</dbReference>
<keyword evidence="2" id="KW-0677">Repeat</keyword>
<evidence type="ECO:0000256" key="1">
    <source>
        <dbReference type="ARBA" id="ARBA00022614"/>
    </source>
</evidence>
<dbReference type="PANTHER" id="PTHR48051:SF1">
    <property type="entry name" value="RAS SUPPRESSOR PROTEIN 1"/>
    <property type="match status" value="1"/>
</dbReference>
<dbReference type="RefSeq" id="WP_219071465.1">
    <property type="nucleotide sequence ID" value="NZ_JBHSCO010000003.1"/>
</dbReference>
<reference evidence="5" key="1">
    <citation type="journal article" date="2019" name="Int. J. Syst. Evol. Microbiol.">
        <title>The Global Catalogue of Microorganisms (GCM) 10K type strain sequencing project: providing services to taxonomists for standard genome sequencing and annotation.</title>
        <authorList>
            <consortium name="The Broad Institute Genomics Platform"/>
            <consortium name="The Broad Institute Genome Sequencing Center for Infectious Disease"/>
            <person name="Wu L."/>
            <person name="Ma J."/>
        </authorList>
    </citation>
    <scope>NUCLEOTIDE SEQUENCE [LARGE SCALE GENOMIC DNA]</scope>
    <source>
        <strain evidence="5">CGMCC 1.15345</strain>
    </source>
</reference>
<dbReference type="PANTHER" id="PTHR48051">
    <property type="match status" value="1"/>
</dbReference>
<gene>
    <name evidence="4" type="ORF">ACFOY0_09870</name>
</gene>
<dbReference type="Pfam" id="PF08477">
    <property type="entry name" value="Roc"/>
    <property type="match status" value="1"/>
</dbReference>
<dbReference type="InterPro" id="IPR001611">
    <property type="entry name" value="Leu-rich_rpt"/>
</dbReference>
<evidence type="ECO:0000313" key="4">
    <source>
        <dbReference type="EMBL" id="MFC4391301.1"/>
    </source>
</evidence>
<feature type="domain" description="TIR" evidence="3">
    <location>
        <begin position="1005"/>
        <end position="1146"/>
    </location>
</feature>
<sequence>MEFFKCNLYIIGAPGVGKTFLRRALEDFFYNDKKSARDIFKGADWTINTEDLQIEVEIKETRNFDFAFRERDLKEVKSIYIYITENYNDNLDYSINPKDIEHLKILSKDATVILASASRYYDKEKKVNLNHIKKLLPFIEYVIPIYEFYYREFERLSQISYLLRQIIINSHPHSLAHARKLITENFKNENPILDLGNCGLTSLNDVKELFKNTHLKKLILSNEWGEFKDGRWIREVSDNNFEPNIFFGFPKEVANLKNLEILIAGGNWKNNRRKDRYFSSNWHITDLKPLSGLKKLTIVNVSNNEIETIAPLSGLYNLTRLYLNNNLLKTFVSIGKFPYLKDLYLSNNLLKNINFLSSVGVNLQTVDLHSNNIVDLTPIKDLISKIGIKDSKWENATISIARNPLSVPPSEVVAKGKDNVMAYFSKLEAEKEIKIKPYKNADIKLIMVGNSNVGKSTFVHWLKNDNVDRTIATTHWLDLGVWSFKKDGQNYTVRIFDFGGQEYYHDTHHLFFTNRTAYALIWDEKSNHFGDLEIEQIQRGGEKALVKIETFPLEYWLDSVRYHTEKRKLTQTEKSISKILDDRDVQIEKSLRTRRNWSKSVIESTNKVIEVNKEEEENILILQNKVDSKKAKLFLNEEELRRNYPKIYDFGQISLYENKRLEIAKETLFEIFNSLELLNRQFLGTWNYIKQEIEKQNFNKSFSDIEFMKYCNKIIKKLPELAGKSNSQIKNVLFTLEDSKVFASFLADIGLCLYYPENILLKEKIFLNQIQIMNDLNKVLLEINKVTGEISETDISNILKKGVASNEVKDLINLMLHFKILFKHPQEVKKSYVAPLYLPKEPPQSIKLFQSLFEKPVYRFDYETFIHKSVILDFFHIYGSKALSETSDDSSFYFWKNGIIIKDESSNDIVMVKFVPWNGNNKCASLNIYAINNTSDSFIKKIVNDIDQINQGINVKKFVPNKFYEDFIPLDIIHENEKEQNQVFYHDKKYYRLSSYKKYLNTPLKMKKIFISYSKQDLRLVNKFIEHLSVLQRDGKVSHWYCSELEAGSVWNEEIQKHLAEADIVCFMISPNFMRTDYIHEHEIKKVFERKAVDQNFKIVPIILNFCRWATENNDLSQFTALPYSAKPVVDFKNQDMAWYIIEECLRIMIDTDLNPVGEDFFNSQKLPADVLKIYNRIVEGKVDDNI</sequence>
<dbReference type="InterPro" id="IPR000157">
    <property type="entry name" value="TIR_dom"/>
</dbReference>
<dbReference type="EMBL" id="JBHSCO010000003">
    <property type="protein sequence ID" value="MFC4391301.1"/>
    <property type="molecule type" value="Genomic_DNA"/>
</dbReference>
<evidence type="ECO:0000313" key="5">
    <source>
        <dbReference type="Proteomes" id="UP001595719"/>
    </source>
</evidence>
<dbReference type="InterPro" id="IPR050216">
    <property type="entry name" value="LRR_domain-containing"/>
</dbReference>
<keyword evidence="5" id="KW-1185">Reference proteome</keyword>
<dbReference type="Pfam" id="PF16095">
    <property type="entry name" value="COR-A"/>
    <property type="match status" value="1"/>
</dbReference>
<comment type="caution">
    <text evidence="4">The sequence shown here is derived from an EMBL/GenBank/DDBJ whole genome shotgun (WGS) entry which is preliminary data.</text>
</comment>
<evidence type="ECO:0000259" key="3">
    <source>
        <dbReference type="PROSITE" id="PS50104"/>
    </source>
</evidence>